<keyword evidence="3 4" id="KW-0418">Kinase</keyword>
<dbReference type="PANTHER" id="PTHR21599:SF0">
    <property type="entry name" value="GLYCERATE KINASE"/>
    <property type="match status" value="1"/>
</dbReference>
<organism evidence="5 6">
    <name type="scientific">Rhodospira trueperi</name>
    <dbReference type="NCBI Taxonomy" id="69960"/>
    <lineage>
        <taxon>Bacteria</taxon>
        <taxon>Pseudomonadati</taxon>
        <taxon>Pseudomonadota</taxon>
        <taxon>Alphaproteobacteria</taxon>
        <taxon>Rhodospirillales</taxon>
        <taxon>Rhodospirillaceae</taxon>
        <taxon>Rhodospira</taxon>
    </lineage>
</organism>
<dbReference type="InterPro" id="IPR036129">
    <property type="entry name" value="Glycerate_kinase_sf"/>
</dbReference>
<dbReference type="STRING" id="69960.SAMN05421720_10350"/>
<dbReference type="PIRSF" id="PIRSF006078">
    <property type="entry name" value="GlxK"/>
    <property type="match status" value="1"/>
</dbReference>
<dbReference type="InterPro" id="IPR018197">
    <property type="entry name" value="Glycerate_kinase_RE-like"/>
</dbReference>
<sequence length="383" mass="38001">MRVVIAPDSFKGSATSLQVARAIESGLGRAGGAVDAVLVPLADGGEGTVAALHAVLGGEIVTVTARDPLDRPVSASYAWVPGRRLAVIEMAAASGLPLMGATLDPHAASSHGTGDLIRDALDRGAEQVILGLGGSATVDAGTGLLAALGARFLDAEGRAVRGAGGTLGRIAAIDLSGLDARARRARLTIASDVSSPLLGPKGAVAVFGPQKGVAEDEIAAFEAAMGRFSNLVVETTGRDVRDAAGSGAAGGIGYLLRSILDAETRDGFSLIAGLADLEARIAGADLVITGEGRLDAQSLVGKVPVSVARMARAGGVPTVALAGSVEGDAAAFVAAGLSLVVPVVDRPMTLAEAMADASGLIERAAMRLMTAVRLGGALAGRTG</sequence>
<dbReference type="PANTHER" id="PTHR21599">
    <property type="entry name" value="GLYCERATE KINASE"/>
    <property type="match status" value="1"/>
</dbReference>
<evidence type="ECO:0000256" key="3">
    <source>
        <dbReference type="ARBA" id="ARBA00022777"/>
    </source>
</evidence>
<dbReference type="InterPro" id="IPR004381">
    <property type="entry name" value="Glycerate_kinase"/>
</dbReference>
<dbReference type="Gene3D" id="3.90.1510.10">
    <property type="entry name" value="Glycerate kinase, domain 2"/>
    <property type="match status" value="1"/>
</dbReference>
<dbReference type="OrthoDB" id="9774290at2"/>
<accession>A0A1G6ZX16</accession>
<evidence type="ECO:0000256" key="2">
    <source>
        <dbReference type="ARBA" id="ARBA00022679"/>
    </source>
</evidence>
<dbReference type="InterPro" id="IPR018193">
    <property type="entry name" value="Glyc_kinase_flavodox-like_fold"/>
</dbReference>
<dbReference type="NCBIfam" id="TIGR00045">
    <property type="entry name" value="glycerate kinase"/>
    <property type="match status" value="1"/>
</dbReference>
<keyword evidence="2 4" id="KW-0808">Transferase</keyword>
<protein>
    <submittedName>
        <fullName evidence="5">Glycerate kinase</fullName>
    </submittedName>
</protein>
<dbReference type="GO" id="GO:0008887">
    <property type="term" value="F:glycerate kinase activity"/>
    <property type="evidence" value="ECO:0007669"/>
    <property type="project" value="UniProtKB-UniRule"/>
</dbReference>
<dbReference type="AlphaFoldDB" id="A0A1G6ZX16"/>
<dbReference type="Pfam" id="PF02595">
    <property type="entry name" value="Gly_kinase"/>
    <property type="match status" value="1"/>
</dbReference>
<evidence type="ECO:0000256" key="1">
    <source>
        <dbReference type="ARBA" id="ARBA00006284"/>
    </source>
</evidence>
<evidence type="ECO:0000313" key="5">
    <source>
        <dbReference type="EMBL" id="SDE06395.1"/>
    </source>
</evidence>
<dbReference type="SUPFAM" id="SSF110738">
    <property type="entry name" value="Glycerate kinase I"/>
    <property type="match status" value="1"/>
</dbReference>
<keyword evidence="6" id="KW-1185">Reference proteome</keyword>
<gene>
    <name evidence="5" type="ORF">SAMN05421720_10350</name>
</gene>
<reference evidence="5 6" key="1">
    <citation type="submission" date="2016-10" db="EMBL/GenBank/DDBJ databases">
        <authorList>
            <person name="de Groot N.N."/>
        </authorList>
    </citation>
    <scope>NUCLEOTIDE SEQUENCE [LARGE SCALE GENOMIC DNA]</scope>
    <source>
        <strain evidence="5 6">ATCC 700224</strain>
    </source>
</reference>
<evidence type="ECO:0000313" key="6">
    <source>
        <dbReference type="Proteomes" id="UP000199412"/>
    </source>
</evidence>
<evidence type="ECO:0000256" key="4">
    <source>
        <dbReference type="PIRNR" id="PIRNR006078"/>
    </source>
</evidence>
<dbReference type="Proteomes" id="UP000199412">
    <property type="component" value="Unassembled WGS sequence"/>
</dbReference>
<dbReference type="Gene3D" id="3.40.50.10350">
    <property type="entry name" value="Glycerate kinase, domain 1"/>
    <property type="match status" value="1"/>
</dbReference>
<dbReference type="EMBL" id="FNAP01000003">
    <property type="protein sequence ID" value="SDE06395.1"/>
    <property type="molecule type" value="Genomic_DNA"/>
</dbReference>
<dbReference type="GO" id="GO:0031388">
    <property type="term" value="P:organic acid phosphorylation"/>
    <property type="evidence" value="ECO:0007669"/>
    <property type="project" value="UniProtKB-UniRule"/>
</dbReference>
<name>A0A1G6ZX16_9PROT</name>
<comment type="similarity">
    <text evidence="1 4">Belongs to the glycerate kinase type-1 family.</text>
</comment>
<proteinExistence type="inferred from homology"/>
<dbReference type="RefSeq" id="WP_092783391.1">
    <property type="nucleotide sequence ID" value="NZ_FNAP01000003.1"/>
</dbReference>